<name>A0AA87SYM6_9LEPT</name>
<accession>A0AA87SYM6</accession>
<comment type="caution">
    <text evidence="2">The sequence shown here is derived from an EMBL/GenBank/DDBJ whole genome shotgun (WGS) entry which is preliminary data.</text>
</comment>
<feature type="compositionally biased region" description="Basic and acidic residues" evidence="1">
    <location>
        <begin position="40"/>
        <end position="58"/>
    </location>
</feature>
<sequence>MVSSVENVGKFLQISGGSASRTGLAAPVDPLSCHFGEANFSDRPRFDPYRGERSDCGL</sequence>
<evidence type="ECO:0000256" key="1">
    <source>
        <dbReference type="SAM" id="MobiDB-lite"/>
    </source>
</evidence>
<protein>
    <submittedName>
        <fullName evidence="2">Uncharacterized protein</fullName>
    </submittedName>
</protein>
<dbReference type="EMBL" id="AKWM02000002">
    <property type="protein sequence ID" value="EKS02016.1"/>
    <property type="molecule type" value="Genomic_DNA"/>
</dbReference>
<gene>
    <name evidence="2" type="ORF">LEP1GSC125_0948</name>
</gene>
<evidence type="ECO:0000313" key="3">
    <source>
        <dbReference type="Proteomes" id="UP000001343"/>
    </source>
</evidence>
<dbReference type="AlphaFoldDB" id="A0AA87SYM6"/>
<reference evidence="2 3" key="1">
    <citation type="journal article" date="2014" name="Int. J. Syst. Evol. Microbiol.">
        <title>Leptospira mayottensis sp. nov., a pathogenic species of the genus Leptospira isolated from humans.</title>
        <authorList>
            <person name="Bourhy P."/>
            <person name="Collet L."/>
            <person name="Brisse S."/>
            <person name="Picardeau M."/>
        </authorList>
    </citation>
    <scope>NUCLEOTIDE SEQUENCE [LARGE SCALE GENOMIC DNA]</scope>
    <source>
        <strain evidence="2 3">200901122</strain>
    </source>
</reference>
<feature type="region of interest" description="Disordered" evidence="1">
    <location>
        <begin position="39"/>
        <end position="58"/>
    </location>
</feature>
<evidence type="ECO:0000313" key="2">
    <source>
        <dbReference type="EMBL" id="EKS02016.1"/>
    </source>
</evidence>
<dbReference type="Proteomes" id="UP000001343">
    <property type="component" value="Unassembled WGS sequence"/>
</dbReference>
<organism evidence="2 3">
    <name type="scientific">Leptospira mayottensis 200901122</name>
    <dbReference type="NCBI Taxonomy" id="1193010"/>
    <lineage>
        <taxon>Bacteria</taxon>
        <taxon>Pseudomonadati</taxon>
        <taxon>Spirochaetota</taxon>
        <taxon>Spirochaetia</taxon>
        <taxon>Leptospirales</taxon>
        <taxon>Leptospiraceae</taxon>
        <taxon>Leptospira</taxon>
    </lineage>
</organism>
<proteinExistence type="predicted"/>